<evidence type="ECO:0000256" key="6">
    <source>
        <dbReference type="ARBA" id="ARBA00022679"/>
    </source>
</evidence>
<evidence type="ECO:0000256" key="7">
    <source>
        <dbReference type="ARBA" id="ARBA00022741"/>
    </source>
</evidence>
<dbReference type="PRINTS" id="PR00344">
    <property type="entry name" value="BCTRLSENSOR"/>
</dbReference>
<accession>A0A5D6WRQ2</accession>
<dbReference type="PROSITE" id="PS50110">
    <property type="entry name" value="RESPONSE_REGULATORY"/>
    <property type="match status" value="1"/>
</dbReference>
<dbReference type="SUPFAM" id="SSF52172">
    <property type="entry name" value="CheY-like"/>
    <property type="match status" value="1"/>
</dbReference>
<dbReference type="GO" id="GO:0005886">
    <property type="term" value="C:plasma membrane"/>
    <property type="evidence" value="ECO:0007669"/>
    <property type="project" value="UniProtKB-SubCell"/>
</dbReference>
<dbReference type="InterPro" id="IPR003594">
    <property type="entry name" value="HATPase_dom"/>
</dbReference>
<evidence type="ECO:0000259" key="14">
    <source>
        <dbReference type="PROSITE" id="PS50110"/>
    </source>
</evidence>
<dbReference type="SMART" id="SM00448">
    <property type="entry name" value="REC"/>
    <property type="match status" value="1"/>
</dbReference>
<keyword evidence="4" id="KW-1003">Cell membrane</keyword>
<dbReference type="PROSITE" id="PS50109">
    <property type="entry name" value="HIS_KIN"/>
    <property type="match status" value="1"/>
</dbReference>
<keyword evidence="8" id="KW-0418">Kinase</keyword>
<comment type="subcellular location">
    <subcellularLocation>
        <location evidence="2">Cell membrane</location>
    </subcellularLocation>
</comment>
<proteinExistence type="predicted"/>
<dbReference type="Gene3D" id="1.10.287.130">
    <property type="match status" value="1"/>
</dbReference>
<dbReference type="Pfam" id="PF00072">
    <property type="entry name" value="Response_reg"/>
    <property type="match status" value="1"/>
</dbReference>
<dbReference type="CDD" id="cd00082">
    <property type="entry name" value="HisKA"/>
    <property type="match status" value="1"/>
</dbReference>
<dbReference type="Gene3D" id="3.40.50.2300">
    <property type="match status" value="1"/>
</dbReference>
<keyword evidence="16" id="KW-1185">Reference proteome</keyword>
<dbReference type="SUPFAM" id="SSF55874">
    <property type="entry name" value="ATPase domain of HSP90 chaperone/DNA topoisomerase II/histidine kinase"/>
    <property type="match status" value="1"/>
</dbReference>
<dbReference type="InterPro" id="IPR005467">
    <property type="entry name" value="His_kinase_dom"/>
</dbReference>
<keyword evidence="5 12" id="KW-0597">Phosphoprotein</keyword>
<keyword evidence="11" id="KW-0472">Membrane</keyword>
<comment type="caution">
    <text evidence="15">The sequence shown here is derived from an EMBL/GenBank/DDBJ whole genome shotgun (WGS) entry which is preliminary data.</text>
</comment>
<dbReference type="PANTHER" id="PTHR43047:SF72">
    <property type="entry name" value="OSMOSENSING HISTIDINE PROTEIN KINASE SLN1"/>
    <property type="match status" value="1"/>
</dbReference>
<feature type="modified residue" description="4-aspartylphosphate" evidence="12">
    <location>
        <position position="444"/>
    </location>
</feature>
<dbReference type="SUPFAM" id="SSF47384">
    <property type="entry name" value="Homodimeric domain of signal transducing histidine kinase"/>
    <property type="match status" value="1"/>
</dbReference>
<sequence>MKTRGAVIGMEMKKNEAQDLMADLLENMDTIVYVCDVETQELLYANKAARVHSKRHGDYAGHTCYDYMFGHSGLCADCQLRKMKLGTRQELIRHDMRDDTYLNIEKKGVDWHGRLACAHFLSDVTDRKRNEKILAAEHEMAAKAAFISNVSHEMRTPLNGILGFTELAMRTNGQKREEYLEKIRTTGRFMLSLINETLDLSKIASGKLEMEPENINIDSLLDTVVVAAHANAEIKQVNFRIKLENMRFQDVYIDQLKLQKVLMNLLSNAIKYTPAGGTVTLSMEGPLDFGDGYNCHIIVADNGIGMDANFLPKLFQPFAQERTKLTRTLEGTGLGMAIVKQLVEVLGGRIDVESEKSKGTRFDLWLTLPPGQKQQPGTEVHMHSYPQLAGKTILLCEDNEINRELMENLLLMQKAKVIAVADGQQGIEAFAQSALGSIAAVLMDMRMPIMDGIKATRAIRAMSRADAQQVPILGLSGDGEMDDRQRARTAGMTDYLLKPVAVHELFGRLSELIQARVTGK</sequence>
<evidence type="ECO:0000313" key="16">
    <source>
        <dbReference type="Proteomes" id="UP000322783"/>
    </source>
</evidence>
<dbReference type="Gene3D" id="3.30.450.20">
    <property type="entry name" value="PAS domain"/>
    <property type="match status" value="1"/>
</dbReference>
<dbReference type="EC" id="2.7.13.3" evidence="3"/>
<dbReference type="PANTHER" id="PTHR43047">
    <property type="entry name" value="TWO-COMPONENT HISTIDINE PROTEIN KINASE"/>
    <property type="match status" value="1"/>
</dbReference>
<evidence type="ECO:0000256" key="10">
    <source>
        <dbReference type="ARBA" id="ARBA00023012"/>
    </source>
</evidence>
<dbReference type="FunFam" id="3.30.565.10:FF:000023">
    <property type="entry name" value="PAS domain-containing sensor histidine kinase"/>
    <property type="match status" value="1"/>
</dbReference>
<evidence type="ECO:0000256" key="8">
    <source>
        <dbReference type="ARBA" id="ARBA00022777"/>
    </source>
</evidence>
<feature type="domain" description="Histidine kinase" evidence="13">
    <location>
        <begin position="149"/>
        <end position="370"/>
    </location>
</feature>
<organism evidence="15 16">
    <name type="scientific">Selenomonas caprae</name>
    <dbReference type="NCBI Taxonomy" id="2606905"/>
    <lineage>
        <taxon>Bacteria</taxon>
        <taxon>Bacillati</taxon>
        <taxon>Bacillota</taxon>
        <taxon>Negativicutes</taxon>
        <taxon>Selenomonadales</taxon>
        <taxon>Selenomonadaceae</taxon>
        <taxon>Selenomonas</taxon>
    </lineage>
</organism>
<dbReference type="GO" id="GO:0000155">
    <property type="term" value="F:phosphorelay sensor kinase activity"/>
    <property type="evidence" value="ECO:0007669"/>
    <property type="project" value="InterPro"/>
</dbReference>
<dbReference type="AlphaFoldDB" id="A0A5D6WRQ2"/>
<dbReference type="Proteomes" id="UP000322783">
    <property type="component" value="Unassembled WGS sequence"/>
</dbReference>
<evidence type="ECO:0000256" key="2">
    <source>
        <dbReference type="ARBA" id="ARBA00004236"/>
    </source>
</evidence>
<dbReference type="InterPro" id="IPR036890">
    <property type="entry name" value="HATPase_C_sf"/>
</dbReference>
<evidence type="ECO:0000259" key="13">
    <source>
        <dbReference type="PROSITE" id="PS50109"/>
    </source>
</evidence>
<evidence type="ECO:0000256" key="9">
    <source>
        <dbReference type="ARBA" id="ARBA00022840"/>
    </source>
</evidence>
<dbReference type="InterPro" id="IPR004358">
    <property type="entry name" value="Sig_transdc_His_kin-like_C"/>
</dbReference>
<evidence type="ECO:0000313" key="15">
    <source>
        <dbReference type="EMBL" id="TYZ30530.1"/>
    </source>
</evidence>
<dbReference type="GO" id="GO:0005524">
    <property type="term" value="F:ATP binding"/>
    <property type="evidence" value="ECO:0007669"/>
    <property type="project" value="UniProtKB-KW"/>
</dbReference>
<dbReference type="InterPro" id="IPR001789">
    <property type="entry name" value="Sig_transdc_resp-reg_receiver"/>
</dbReference>
<evidence type="ECO:0000256" key="1">
    <source>
        <dbReference type="ARBA" id="ARBA00000085"/>
    </source>
</evidence>
<keyword evidence="9" id="KW-0067">ATP-binding</keyword>
<evidence type="ECO:0000256" key="11">
    <source>
        <dbReference type="ARBA" id="ARBA00023136"/>
    </source>
</evidence>
<evidence type="ECO:0000256" key="4">
    <source>
        <dbReference type="ARBA" id="ARBA00022475"/>
    </source>
</evidence>
<feature type="domain" description="Response regulatory" evidence="14">
    <location>
        <begin position="392"/>
        <end position="513"/>
    </location>
</feature>
<gene>
    <name evidence="15" type="ORF">FZ041_02345</name>
</gene>
<dbReference type="GO" id="GO:0009927">
    <property type="term" value="F:histidine phosphotransfer kinase activity"/>
    <property type="evidence" value="ECO:0007669"/>
    <property type="project" value="TreeGrafter"/>
</dbReference>
<dbReference type="Gene3D" id="3.30.565.10">
    <property type="entry name" value="Histidine kinase-like ATPase, C-terminal domain"/>
    <property type="match status" value="1"/>
</dbReference>
<dbReference type="Pfam" id="PF00512">
    <property type="entry name" value="HisKA"/>
    <property type="match status" value="1"/>
</dbReference>
<protein>
    <recommendedName>
        <fullName evidence="3">histidine kinase</fullName>
        <ecNumber evidence="3">2.7.13.3</ecNumber>
    </recommendedName>
</protein>
<dbReference type="SMART" id="SM00388">
    <property type="entry name" value="HisKA"/>
    <property type="match status" value="1"/>
</dbReference>
<dbReference type="CDD" id="cd17546">
    <property type="entry name" value="REC_hyHK_CKI1_RcsC-like"/>
    <property type="match status" value="1"/>
</dbReference>
<dbReference type="SMART" id="SM00387">
    <property type="entry name" value="HATPase_c"/>
    <property type="match status" value="1"/>
</dbReference>
<comment type="catalytic activity">
    <reaction evidence="1">
        <text>ATP + protein L-histidine = ADP + protein N-phospho-L-histidine.</text>
        <dbReference type="EC" id="2.7.13.3"/>
    </reaction>
</comment>
<evidence type="ECO:0000256" key="3">
    <source>
        <dbReference type="ARBA" id="ARBA00012438"/>
    </source>
</evidence>
<evidence type="ECO:0000256" key="12">
    <source>
        <dbReference type="PROSITE-ProRule" id="PRU00169"/>
    </source>
</evidence>
<dbReference type="EMBL" id="VTOZ01000003">
    <property type="protein sequence ID" value="TYZ30530.1"/>
    <property type="molecule type" value="Genomic_DNA"/>
</dbReference>
<name>A0A5D6WRQ2_9FIRM</name>
<dbReference type="InterPro" id="IPR003661">
    <property type="entry name" value="HisK_dim/P_dom"/>
</dbReference>
<dbReference type="Pfam" id="PF02518">
    <property type="entry name" value="HATPase_c"/>
    <property type="match status" value="1"/>
</dbReference>
<dbReference type="InterPro" id="IPR036097">
    <property type="entry name" value="HisK_dim/P_sf"/>
</dbReference>
<keyword evidence="7" id="KW-0547">Nucleotide-binding</keyword>
<dbReference type="InterPro" id="IPR011006">
    <property type="entry name" value="CheY-like_superfamily"/>
</dbReference>
<keyword evidence="6" id="KW-0808">Transferase</keyword>
<reference evidence="15 16" key="1">
    <citation type="submission" date="2019-08" db="EMBL/GenBank/DDBJ databases">
        <title>Selenomonas sp. mPRGC5 and Selenomonas sp. mPRGC8 isolated from ruminal fluid of dairy goat (Capra hircus).</title>
        <authorList>
            <person name="Poothong S."/>
            <person name="Nuengjamnong C."/>
            <person name="Tanasupawat S."/>
        </authorList>
    </citation>
    <scope>NUCLEOTIDE SEQUENCE [LARGE SCALE GENOMIC DNA]</scope>
    <source>
        <strain evidence="16">mPRGC8</strain>
    </source>
</reference>
<keyword evidence="10" id="KW-0902">Two-component regulatory system</keyword>
<evidence type="ECO:0000256" key="5">
    <source>
        <dbReference type="ARBA" id="ARBA00022553"/>
    </source>
</evidence>